<dbReference type="GO" id="GO:0003700">
    <property type="term" value="F:DNA-binding transcription factor activity"/>
    <property type="evidence" value="ECO:0007669"/>
    <property type="project" value="InterPro"/>
</dbReference>
<dbReference type="SMART" id="SM00347">
    <property type="entry name" value="HTH_MARR"/>
    <property type="match status" value="1"/>
</dbReference>
<evidence type="ECO:0000313" key="3">
    <source>
        <dbReference type="Proteomes" id="UP000272503"/>
    </source>
</evidence>
<protein>
    <submittedName>
        <fullName evidence="2">MarR family transcriptional regulator</fullName>
    </submittedName>
</protein>
<reference evidence="2 3" key="1">
    <citation type="submission" date="2018-10" db="EMBL/GenBank/DDBJ databases">
        <authorList>
            <person name="Li J."/>
        </authorList>
    </citation>
    <scope>NUCLEOTIDE SEQUENCE [LARGE SCALE GENOMIC DNA]</scope>
    <source>
        <strain evidence="2 3">IF 016277</strain>
    </source>
</reference>
<dbReference type="CDD" id="cd00090">
    <property type="entry name" value="HTH_ARSR"/>
    <property type="match status" value="1"/>
</dbReference>
<dbReference type="PANTHER" id="PTHR33164:SF105">
    <property type="entry name" value="TRANSCRIPTIONAL REPRESSOR PROTEIN-RELATED"/>
    <property type="match status" value="1"/>
</dbReference>
<dbReference type="Gene3D" id="1.10.10.10">
    <property type="entry name" value="Winged helix-like DNA-binding domain superfamily/Winged helix DNA-binding domain"/>
    <property type="match status" value="1"/>
</dbReference>
<sequence length="151" mass="16092">MSAIPSPSVTPEVSAGGTCNSYLVRRVDRHLNAVYDRALAGTGIRTTQFSVLRALALEGDARISELAATLGMDRSTLSANVKPLQRDGLVEVTEASDRRARDVSITPAGRATLEAAMPAWIAVQESFEAAMGHESARALRRLLAGTLTWEG</sequence>
<dbReference type="InterPro" id="IPR036390">
    <property type="entry name" value="WH_DNA-bd_sf"/>
</dbReference>
<dbReference type="EMBL" id="RCUX01000001">
    <property type="protein sequence ID" value="RLP77937.1"/>
    <property type="molecule type" value="Genomic_DNA"/>
</dbReference>
<keyword evidence="3" id="KW-1185">Reference proteome</keyword>
<proteinExistence type="predicted"/>
<evidence type="ECO:0000313" key="2">
    <source>
        <dbReference type="EMBL" id="RLP77937.1"/>
    </source>
</evidence>
<dbReference type="InterPro" id="IPR000835">
    <property type="entry name" value="HTH_MarR-typ"/>
</dbReference>
<dbReference type="PANTHER" id="PTHR33164">
    <property type="entry name" value="TRANSCRIPTIONAL REGULATOR, MARR FAMILY"/>
    <property type="match status" value="1"/>
</dbReference>
<name>A0A3L7ACI8_9MICO</name>
<evidence type="ECO:0000259" key="1">
    <source>
        <dbReference type="PROSITE" id="PS50995"/>
    </source>
</evidence>
<comment type="caution">
    <text evidence="2">The sequence shown here is derived from an EMBL/GenBank/DDBJ whole genome shotgun (WGS) entry which is preliminary data.</text>
</comment>
<dbReference type="SUPFAM" id="SSF46785">
    <property type="entry name" value="Winged helix' DNA-binding domain"/>
    <property type="match status" value="1"/>
</dbReference>
<dbReference type="Proteomes" id="UP000272503">
    <property type="component" value="Unassembled WGS sequence"/>
</dbReference>
<dbReference type="PROSITE" id="PS50995">
    <property type="entry name" value="HTH_MARR_2"/>
    <property type="match status" value="1"/>
</dbReference>
<organism evidence="2 3">
    <name type="scientific">Mycetocola tolaasinivorans</name>
    <dbReference type="NCBI Taxonomy" id="76635"/>
    <lineage>
        <taxon>Bacteria</taxon>
        <taxon>Bacillati</taxon>
        <taxon>Actinomycetota</taxon>
        <taxon>Actinomycetes</taxon>
        <taxon>Micrococcales</taxon>
        <taxon>Microbacteriaceae</taxon>
        <taxon>Mycetocola</taxon>
    </lineage>
</organism>
<gene>
    <name evidence="2" type="ORF">D9V32_00980</name>
</gene>
<feature type="domain" description="HTH marR-type" evidence="1">
    <location>
        <begin position="17"/>
        <end position="148"/>
    </location>
</feature>
<dbReference type="OrthoDB" id="9154853at2"/>
<dbReference type="InterPro" id="IPR039422">
    <property type="entry name" value="MarR/SlyA-like"/>
</dbReference>
<accession>A0A3L7ACI8</accession>
<dbReference type="RefSeq" id="WP_121647030.1">
    <property type="nucleotide sequence ID" value="NZ_RCUX01000001.1"/>
</dbReference>
<dbReference type="GO" id="GO:0006950">
    <property type="term" value="P:response to stress"/>
    <property type="evidence" value="ECO:0007669"/>
    <property type="project" value="TreeGrafter"/>
</dbReference>
<dbReference type="InterPro" id="IPR011991">
    <property type="entry name" value="ArsR-like_HTH"/>
</dbReference>
<dbReference type="Pfam" id="PF12802">
    <property type="entry name" value="MarR_2"/>
    <property type="match status" value="1"/>
</dbReference>
<dbReference type="AlphaFoldDB" id="A0A3L7ACI8"/>
<dbReference type="InterPro" id="IPR036388">
    <property type="entry name" value="WH-like_DNA-bd_sf"/>
</dbReference>